<evidence type="ECO:0000256" key="1">
    <source>
        <dbReference type="ARBA" id="ARBA00005641"/>
    </source>
</evidence>
<dbReference type="SUPFAM" id="SSF51445">
    <property type="entry name" value="(Trans)glycosidases"/>
    <property type="match status" value="1"/>
</dbReference>
<dbReference type="RefSeq" id="WP_090072765.1">
    <property type="nucleotide sequence ID" value="NZ_FOFT01000020.1"/>
</dbReference>
<comment type="similarity">
    <text evidence="1 7">Belongs to the glycosyl hydrolase 5 (cellulase A) family.</text>
</comment>
<gene>
    <name evidence="10" type="ORF">SAMN05216195_12014</name>
</gene>
<accession>A0A1H9XXI2</accession>
<dbReference type="GO" id="GO:0030245">
    <property type="term" value="P:cellulose catabolic process"/>
    <property type="evidence" value="ECO:0007669"/>
    <property type="project" value="UniProtKB-KW"/>
</dbReference>
<keyword evidence="3" id="KW-0136">Cellulose degradation</keyword>
<sequence length="400" mass="44222">MGSKASRTRIGFLSTVLVAAVSASCLVSPAAAGTAGQLNASQIVADMGAGWNLGNQLESTIDGTPGETAWGQPVVTQALIDKVKASGFKTIRIPVSYLRHIGSGPNYLINSSWLNRIQQVVDYAYDRGMHVLINMHGDGYKNVAGSWLICDSSSQTTIRTKYQKAWEQIARRFQNYDQRLVLESMNENFDGQFGRPTQPCYSNINSYNQIFVDTVRRAGGNNGSRWLLVPGWNTNIDYTAGNYGFSLPTDQFRSPSIPGNEKRIMISVHYYAPWDFAGEENGKITQWGRGSNNPSKKSTWGQEDYLDSQLKLMRDTFVAKGYPVVVGEYGSIDKSSFDSSNNRYRADFARAVVATSKKYGAATVYWDNGHNGQYGFGLFDRKSYAVTQQGIINAIMSGLR</sequence>
<keyword evidence="4" id="KW-0119">Carbohydrate metabolism</keyword>
<evidence type="ECO:0000259" key="9">
    <source>
        <dbReference type="Pfam" id="PF00150"/>
    </source>
</evidence>
<dbReference type="GO" id="GO:0008422">
    <property type="term" value="F:beta-glucosidase activity"/>
    <property type="evidence" value="ECO:0007669"/>
    <property type="project" value="TreeGrafter"/>
</dbReference>
<dbReference type="Gene3D" id="3.20.20.80">
    <property type="entry name" value="Glycosidases"/>
    <property type="match status" value="1"/>
</dbReference>
<dbReference type="Proteomes" id="UP000199028">
    <property type="component" value="Unassembled WGS sequence"/>
</dbReference>
<keyword evidence="6" id="KW-0624">Polysaccharide degradation</keyword>
<dbReference type="OrthoDB" id="9800955at2"/>
<dbReference type="PANTHER" id="PTHR31297:SF41">
    <property type="entry name" value="ENDOGLUCANASE, PUTATIVE (AFU_ORTHOLOGUE AFUA_5G01830)-RELATED"/>
    <property type="match status" value="1"/>
</dbReference>
<evidence type="ECO:0000313" key="10">
    <source>
        <dbReference type="EMBL" id="SES50383.1"/>
    </source>
</evidence>
<dbReference type="Pfam" id="PF00150">
    <property type="entry name" value="Cellulase"/>
    <property type="match status" value="1"/>
</dbReference>
<proteinExistence type="inferred from homology"/>
<reference evidence="11" key="1">
    <citation type="submission" date="2016-10" db="EMBL/GenBank/DDBJ databases">
        <authorList>
            <person name="Varghese N."/>
            <person name="Submissions S."/>
        </authorList>
    </citation>
    <scope>NUCLEOTIDE SEQUENCE [LARGE SCALE GENOMIC DNA]</scope>
    <source>
        <strain evidence="11">CGMCC 4.578</strain>
    </source>
</reference>
<keyword evidence="5 7" id="KW-0326">Glycosidase</keyword>
<feature type="domain" description="Glycoside hydrolase family 5" evidence="9">
    <location>
        <begin position="65"/>
        <end position="371"/>
    </location>
</feature>
<name>A0A1H9XXI2_9PSEU</name>
<dbReference type="InterPro" id="IPR017853">
    <property type="entry name" value="GH"/>
</dbReference>
<dbReference type="InterPro" id="IPR001547">
    <property type="entry name" value="Glyco_hydro_5"/>
</dbReference>
<dbReference type="PANTHER" id="PTHR31297">
    <property type="entry name" value="GLUCAN ENDO-1,6-BETA-GLUCOSIDASE B"/>
    <property type="match status" value="1"/>
</dbReference>
<evidence type="ECO:0000256" key="3">
    <source>
        <dbReference type="ARBA" id="ARBA00023001"/>
    </source>
</evidence>
<dbReference type="PROSITE" id="PS51257">
    <property type="entry name" value="PROKAR_LIPOPROTEIN"/>
    <property type="match status" value="1"/>
</dbReference>
<dbReference type="GO" id="GO:0009986">
    <property type="term" value="C:cell surface"/>
    <property type="evidence" value="ECO:0007669"/>
    <property type="project" value="TreeGrafter"/>
</dbReference>
<evidence type="ECO:0000256" key="5">
    <source>
        <dbReference type="ARBA" id="ARBA00023295"/>
    </source>
</evidence>
<keyword evidence="11" id="KW-1185">Reference proteome</keyword>
<keyword evidence="8" id="KW-0732">Signal</keyword>
<feature type="signal peptide" evidence="8">
    <location>
        <begin position="1"/>
        <end position="32"/>
    </location>
</feature>
<evidence type="ECO:0000256" key="6">
    <source>
        <dbReference type="ARBA" id="ARBA00023326"/>
    </source>
</evidence>
<evidence type="ECO:0000256" key="2">
    <source>
        <dbReference type="ARBA" id="ARBA00022801"/>
    </source>
</evidence>
<dbReference type="AlphaFoldDB" id="A0A1H9XXI2"/>
<dbReference type="GO" id="GO:0005576">
    <property type="term" value="C:extracellular region"/>
    <property type="evidence" value="ECO:0007669"/>
    <property type="project" value="TreeGrafter"/>
</dbReference>
<dbReference type="InterPro" id="IPR050386">
    <property type="entry name" value="Glycosyl_hydrolase_5"/>
</dbReference>
<evidence type="ECO:0000256" key="8">
    <source>
        <dbReference type="SAM" id="SignalP"/>
    </source>
</evidence>
<evidence type="ECO:0000313" key="11">
    <source>
        <dbReference type="Proteomes" id="UP000199028"/>
    </source>
</evidence>
<evidence type="ECO:0000256" key="7">
    <source>
        <dbReference type="RuleBase" id="RU361153"/>
    </source>
</evidence>
<feature type="chain" id="PRO_5011469131" evidence="8">
    <location>
        <begin position="33"/>
        <end position="400"/>
    </location>
</feature>
<protein>
    <submittedName>
        <fullName evidence="10">Endoglucanase</fullName>
    </submittedName>
</protein>
<keyword evidence="2 7" id="KW-0378">Hydrolase</keyword>
<evidence type="ECO:0000256" key="4">
    <source>
        <dbReference type="ARBA" id="ARBA00023277"/>
    </source>
</evidence>
<organism evidence="10 11">
    <name type="scientific">Lentzea flaviverrucosa</name>
    <dbReference type="NCBI Taxonomy" id="200379"/>
    <lineage>
        <taxon>Bacteria</taxon>
        <taxon>Bacillati</taxon>
        <taxon>Actinomycetota</taxon>
        <taxon>Actinomycetes</taxon>
        <taxon>Pseudonocardiales</taxon>
        <taxon>Pseudonocardiaceae</taxon>
        <taxon>Lentzea</taxon>
    </lineage>
</organism>
<dbReference type="EMBL" id="FOFT01000020">
    <property type="protein sequence ID" value="SES50383.1"/>
    <property type="molecule type" value="Genomic_DNA"/>
</dbReference>